<proteinExistence type="predicted"/>
<dbReference type="InterPro" id="IPR023404">
    <property type="entry name" value="rSAM_horseshoe"/>
</dbReference>
<evidence type="ECO:0000256" key="1">
    <source>
        <dbReference type="ARBA" id="ARBA00001966"/>
    </source>
</evidence>
<feature type="domain" description="Radical SAM core" evidence="6">
    <location>
        <begin position="239"/>
        <end position="455"/>
    </location>
</feature>
<dbReference type="AlphaFoldDB" id="A0AA51R9K8"/>
<evidence type="ECO:0000313" key="7">
    <source>
        <dbReference type="EMBL" id="WMN12317.1"/>
    </source>
</evidence>
<keyword evidence="5" id="KW-0411">Iron-sulfur</keyword>
<dbReference type="PANTHER" id="PTHR43409">
    <property type="entry name" value="ANAEROBIC MAGNESIUM-PROTOPORPHYRIN IX MONOMETHYL ESTER CYCLASE-RELATED"/>
    <property type="match status" value="1"/>
</dbReference>
<dbReference type="InterPro" id="IPR051198">
    <property type="entry name" value="BchE-like"/>
</dbReference>
<dbReference type="RefSeq" id="WP_308350288.1">
    <property type="nucleotide sequence ID" value="NZ_CP129971.1"/>
</dbReference>
<dbReference type="GO" id="GO:0003824">
    <property type="term" value="F:catalytic activity"/>
    <property type="evidence" value="ECO:0007669"/>
    <property type="project" value="InterPro"/>
</dbReference>
<accession>A0AA51R9K8</accession>
<evidence type="ECO:0000256" key="5">
    <source>
        <dbReference type="ARBA" id="ARBA00023014"/>
    </source>
</evidence>
<dbReference type="InterPro" id="IPR058240">
    <property type="entry name" value="rSAM_sf"/>
</dbReference>
<evidence type="ECO:0000313" key="8">
    <source>
        <dbReference type="Proteomes" id="UP001230496"/>
    </source>
</evidence>
<dbReference type="SFLD" id="SFLDG01082">
    <property type="entry name" value="B12-binding_domain_containing"/>
    <property type="match status" value="1"/>
</dbReference>
<dbReference type="PANTHER" id="PTHR43409:SF16">
    <property type="entry name" value="SLR0320 PROTEIN"/>
    <property type="match status" value="1"/>
</dbReference>
<dbReference type="SFLD" id="SFLDG01123">
    <property type="entry name" value="methyltransferase_(Class_B)"/>
    <property type="match status" value="1"/>
</dbReference>
<dbReference type="SMART" id="SM00729">
    <property type="entry name" value="Elp3"/>
    <property type="match status" value="1"/>
</dbReference>
<dbReference type="GO" id="GO:0051539">
    <property type="term" value="F:4 iron, 4 sulfur cluster binding"/>
    <property type="evidence" value="ECO:0007669"/>
    <property type="project" value="UniProtKB-KW"/>
</dbReference>
<dbReference type="InterPro" id="IPR007197">
    <property type="entry name" value="rSAM"/>
</dbReference>
<comment type="cofactor">
    <cofactor evidence="1">
        <name>[4Fe-4S] cluster</name>
        <dbReference type="ChEBI" id="CHEBI:49883"/>
    </cofactor>
</comment>
<keyword evidence="4" id="KW-0408">Iron</keyword>
<dbReference type="GO" id="GO:0005829">
    <property type="term" value="C:cytosol"/>
    <property type="evidence" value="ECO:0007669"/>
    <property type="project" value="TreeGrafter"/>
</dbReference>
<gene>
    <name evidence="7" type="ORF">QYS49_33200</name>
</gene>
<keyword evidence="2" id="KW-0949">S-adenosyl-L-methionine</keyword>
<reference evidence="7 8" key="1">
    <citation type="submission" date="2023-08" db="EMBL/GenBank/DDBJ databases">
        <title>Comparative genomics and taxonomic characterization of three novel marine species of genus Marivirga.</title>
        <authorList>
            <person name="Muhammad N."/>
            <person name="Kim S.-G."/>
        </authorList>
    </citation>
    <scope>NUCLEOTIDE SEQUENCE [LARGE SCALE GENOMIC DNA]</scope>
    <source>
        <strain evidence="7 8">BDSF4-3</strain>
    </source>
</reference>
<keyword evidence="3" id="KW-0479">Metal-binding</keyword>
<evidence type="ECO:0000259" key="6">
    <source>
        <dbReference type="PROSITE" id="PS51918"/>
    </source>
</evidence>
<protein>
    <submittedName>
        <fullName evidence="7">Radical SAM protein</fullName>
    </submittedName>
</protein>
<dbReference type="CDD" id="cd01335">
    <property type="entry name" value="Radical_SAM"/>
    <property type="match status" value="1"/>
</dbReference>
<evidence type="ECO:0000256" key="3">
    <source>
        <dbReference type="ARBA" id="ARBA00022723"/>
    </source>
</evidence>
<dbReference type="PROSITE" id="PS51918">
    <property type="entry name" value="RADICAL_SAM"/>
    <property type="match status" value="1"/>
</dbReference>
<dbReference type="InterPro" id="IPR034466">
    <property type="entry name" value="Methyltransferase_Class_B"/>
</dbReference>
<dbReference type="EMBL" id="CP129971">
    <property type="protein sequence ID" value="WMN12317.1"/>
    <property type="molecule type" value="Genomic_DNA"/>
</dbReference>
<organism evidence="7 8">
    <name type="scientific">Marivirga salinarum</name>
    <dbReference type="NCBI Taxonomy" id="3059078"/>
    <lineage>
        <taxon>Bacteria</taxon>
        <taxon>Pseudomonadati</taxon>
        <taxon>Bacteroidota</taxon>
        <taxon>Cytophagia</taxon>
        <taxon>Cytophagales</taxon>
        <taxon>Marivirgaceae</taxon>
        <taxon>Marivirga</taxon>
    </lineage>
</organism>
<evidence type="ECO:0000256" key="4">
    <source>
        <dbReference type="ARBA" id="ARBA00023004"/>
    </source>
</evidence>
<evidence type="ECO:0000256" key="2">
    <source>
        <dbReference type="ARBA" id="ARBA00022691"/>
    </source>
</evidence>
<dbReference type="KEGG" id="msaa:QYS49_33200"/>
<keyword evidence="8" id="KW-1185">Reference proteome</keyword>
<dbReference type="SUPFAM" id="SSF102114">
    <property type="entry name" value="Radical SAM enzymes"/>
    <property type="match status" value="1"/>
</dbReference>
<dbReference type="SFLD" id="SFLDS00029">
    <property type="entry name" value="Radical_SAM"/>
    <property type="match status" value="1"/>
</dbReference>
<dbReference type="InterPro" id="IPR006638">
    <property type="entry name" value="Elp3/MiaA/NifB-like_rSAM"/>
</dbReference>
<dbReference type="GO" id="GO:0046872">
    <property type="term" value="F:metal ion binding"/>
    <property type="evidence" value="ECO:0007669"/>
    <property type="project" value="UniProtKB-KW"/>
</dbReference>
<dbReference type="Gene3D" id="3.80.30.20">
    <property type="entry name" value="tm_1862 like domain"/>
    <property type="match status" value="1"/>
</dbReference>
<name>A0AA51R9K8_9BACT</name>
<sequence length="551" mass="63824">MKKKTELPKVLIVTGGLLSAGEKSMWNALKKQIKQVRAAKSHWLEVKIKLVTAELLVYDKLKKKNGKLKEYFQKEPQAIPELTEVVLADLISREGIPFECMNYDLLYSNPKKADQLLNNTEVVLASSTLLHDLSELLPLISMLKRDHNKIILGGALCGSLYNHWKGDPLIDIMAVGYGEFLIPKIADWIKSSYKEIHPPEQGRIIENKHTLFLFSGVPESRDLDFLPTPDWRVAEAYHQQNFEHIYYESVRGCPYRCSFCNYPFLFDDKKFRTKSAEKIAADWKFYFEELGVKYITCLDSLFTMPKKRLVELCNLLIAQKTEVKWICYARADDLADESVVELMKMAGVAQVQIGLESGNQHMLDQMNKRCTVEQNLQAIRNCRKHGVTTLVSLIVGYPGETEETLKDTLEFMREARPDFHFLATFSVRIEDVPMFKEHNRKRFGLEKMDNPYSFAPYWRHDTMSCSQVGKHVRELGMQLCKERISLEGSLFYQNILSYVPSQKEAFLDYQQSLVKENVYLKKVFNWLNNKVDVKLLKDIKKVFPAKETQLQ</sequence>
<dbReference type="Pfam" id="PF04055">
    <property type="entry name" value="Radical_SAM"/>
    <property type="match status" value="1"/>
</dbReference>
<dbReference type="Proteomes" id="UP001230496">
    <property type="component" value="Chromosome"/>
</dbReference>